<name>A0AAJ0MK81_9PEZI</name>
<dbReference type="EMBL" id="JAUIQD010000001">
    <property type="protein sequence ID" value="KAK3363541.1"/>
    <property type="molecule type" value="Genomic_DNA"/>
</dbReference>
<dbReference type="Proteomes" id="UP001275084">
    <property type="component" value="Unassembled WGS sequence"/>
</dbReference>
<evidence type="ECO:0000256" key="1">
    <source>
        <dbReference type="SAM" id="SignalP"/>
    </source>
</evidence>
<feature type="chain" id="PRO_5042580970" description="Secreted protein" evidence="1">
    <location>
        <begin position="24"/>
        <end position="78"/>
    </location>
</feature>
<accession>A0AAJ0MK81</accession>
<organism evidence="2 3">
    <name type="scientific">Lasiosphaeria hispida</name>
    <dbReference type="NCBI Taxonomy" id="260671"/>
    <lineage>
        <taxon>Eukaryota</taxon>
        <taxon>Fungi</taxon>
        <taxon>Dikarya</taxon>
        <taxon>Ascomycota</taxon>
        <taxon>Pezizomycotina</taxon>
        <taxon>Sordariomycetes</taxon>
        <taxon>Sordariomycetidae</taxon>
        <taxon>Sordariales</taxon>
        <taxon>Lasiosphaeriaceae</taxon>
        <taxon>Lasiosphaeria</taxon>
    </lineage>
</organism>
<reference evidence="2" key="1">
    <citation type="journal article" date="2023" name="Mol. Phylogenet. Evol.">
        <title>Genome-scale phylogeny and comparative genomics of the fungal order Sordariales.</title>
        <authorList>
            <person name="Hensen N."/>
            <person name="Bonometti L."/>
            <person name="Westerberg I."/>
            <person name="Brannstrom I.O."/>
            <person name="Guillou S."/>
            <person name="Cros-Aarteil S."/>
            <person name="Calhoun S."/>
            <person name="Haridas S."/>
            <person name="Kuo A."/>
            <person name="Mondo S."/>
            <person name="Pangilinan J."/>
            <person name="Riley R."/>
            <person name="LaButti K."/>
            <person name="Andreopoulos B."/>
            <person name="Lipzen A."/>
            <person name="Chen C."/>
            <person name="Yan M."/>
            <person name="Daum C."/>
            <person name="Ng V."/>
            <person name="Clum A."/>
            <person name="Steindorff A."/>
            <person name="Ohm R.A."/>
            <person name="Martin F."/>
            <person name="Silar P."/>
            <person name="Natvig D.O."/>
            <person name="Lalanne C."/>
            <person name="Gautier V."/>
            <person name="Ament-Velasquez S.L."/>
            <person name="Kruys A."/>
            <person name="Hutchinson M.I."/>
            <person name="Powell A.J."/>
            <person name="Barry K."/>
            <person name="Miller A.N."/>
            <person name="Grigoriev I.V."/>
            <person name="Debuchy R."/>
            <person name="Gladieux P."/>
            <person name="Hiltunen Thoren M."/>
            <person name="Johannesson H."/>
        </authorList>
    </citation>
    <scope>NUCLEOTIDE SEQUENCE</scope>
    <source>
        <strain evidence="2">CBS 955.72</strain>
    </source>
</reference>
<sequence length="78" mass="8606">MRLSALLSAHLSLVLLGPWDGNGKWWMGVQAQPKLLLQLAPRQAELSSSQKWTGAVLRSLDPCCTSCFVESLTLLRAR</sequence>
<proteinExistence type="predicted"/>
<feature type="signal peptide" evidence="1">
    <location>
        <begin position="1"/>
        <end position="23"/>
    </location>
</feature>
<dbReference type="AlphaFoldDB" id="A0AAJ0MK81"/>
<evidence type="ECO:0000313" key="2">
    <source>
        <dbReference type="EMBL" id="KAK3363541.1"/>
    </source>
</evidence>
<reference evidence="2" key="2">
    <citation type="submission" date="2023-06" db="EMBL/GenBank/DDBJ databases">
        <authorList>
            <consortium name="Lawrence Berkeley National Laboratory"/>
            <person name="Haridas S."/>
            <person name="Hensen N."/>
            <person name="Bonometti L."/>
            <person name="Westerberg I."/>
            <person name="Brannstrom I.O."/>
            <person name="Guillou S."/>
            <person name="Cros-Aarteil S."/>
            <person name="Calhoun S."/>
            <person name="Kuo A."/>
            <person name="Mondo S."/>
            <person name="Pangilinan J."/>
            <person name="Riley R."/>
            <person name="Labutti K."/>
            <person name="Andreopoulos B."/>
            <person name="Lipzen A."/>
            <person name="Chen C."/>
            <person name="Yanf M."/>
            <person name="Daum C."/>
            <person name="Ng V."/>
            <person name="Clum A."/>
            <person name="Steindorff A."/>
            <person name="Ohm R."/>
            <person name="Martin F."/>
            <person name="Silar P."/>
            <person name="Natvig D."/>
            <person name="Lalanne C."/>
            <person name="Gautier V."/>
            <person name="Ament-Velasquez S.L."/>
            <person name="Kruys A."/>
            <person name="Hutchinson M.I."/>
            <person name="Powell A.J."/>
            <person name="Barry K."/>
            <person name="Miller A.N."/>
            <person name="Grigoriev I.V."/>
            <person name="Debuchy R."/>
            <person name="Gladieux P."/>
            <person name="Thoren M.H."/>
            <person name="Johannesson H."/>
        </authorList>
    </citation>
    <scope>NUCLEOTIDE SEQUENCE</scope>
    <source>
        <strain evidence="2">CBS 955.72</strain>
    </source>
</reference>
<evidence type="ECO:0000313" key="3">
    <source>
        <dbReference type="Proteomes" id="UP001275084"/>
    </source>
</evidence>
<comment type="caution">
    <text evidence="2">The sequence shown here is derived from an EMBL/GenBank/DDBJ whole genome shotgun (WGS) entry which is preliminary data.</text>
</comment>
<keyword evidence="1" id="KW-0732">Signal</keyword>
<evidence type="ECO:0008006" key="4">
    <source>
        <dbReference type="Google" id="ProtNLM"/>
    </source>
</evidence>
<keyword evidence="3" id="KW-1185">Reference proteome</keyword>
<gene>
    <name evidence="2" type="ORF">B0T25DRAFT_527826</name>
</gene>
<protein>
    <recommendedName>
        <fullName evidence="4">Secreted protein</fullName>
    </recommendedName>
</protein>